<keyword evidence="5" id="KW-0808">Transferase</keyword>
<protein>
    <recommendedName>
        <fullName evidence="3">histidine kinase</fullName>
        <ecNumber evidence="3">2.7.13.3</ecNumber>
    </recommendedName>
</protein>
<dbReference type="Pfam" id="PF02518">
    <property type="entry name" value="HATPase_c"/>
    <property type="match status" value="1"/>
</dbReference>
<dbReference type="Pfam" id="PF00512">
    <property type="entry name" value="HisKA"/>
    <property type="match status" value="1"/>
</dbReference>
<dbReference type="InterPro" id="IPR003594">
    <property type="entry name" value="HATPase_dom"/>
</dbReference>
<dbReference type="EC" id="2.7.13.3" evidence="3"/>
<evidence type="ECO:0000256" key="4">
    <source>
        <dbReference type="ARBA" id="ARBA00022553"/>
    </source>
</evidence>
<evidence type="ECO:0000256" key="5">
    <source>
        <dbReference type="ARBA" id="ARBA00022679"/>
    </source>
</evidence>
<organism evidence="8 9">
    <name type="scientific">Ramlibacter aurantiacus</name>
    <dbReference type="NCBI Taxonomy" id="2801330"/>
    <lineage>
        <taxon>Bacteria</taxon>
        <taxon>Pseudomonadati</taxon>
        <taxon>Pseudomonadota</taxon>
        <taxon>Betaproteobacteria</taxon>
        <taxon>Burkholderiales</taxon>
        <taxon>Comamonadaceae</taxon>
        <taxon>Ramlibacter</taxon>
    </lineage>
</organism>
<name>A0A936ZE73_9BURK</name>
<dbReference type="Gene3D" id="3.30.450.20">
    <property type="entry name" value="PAS domain"/>
    <property type="match status" value="1"/>
</dbReference>
<proteinExistence type="predicted"/>
<evidence type="ECO:0000259" key="7">
    <source>
        <dbReference type="PROSITE" id="PS50109"/>
    </source>
</evidence>
<evidence type="ECO:0000256" key="3">
    <source>
        <dbReference type="ARBA" id="ARBA00012438"/>
    </source>
</evidence>
<dbReference type="SUPFAM" id="SSF55785">
    <property type="entry name" value="PYP-like sensor domain (PAS domain)"/>
    <property type="match status" value="1"/>
</dbReference>
<dbReference type="CDD" id="cd00075">
    <property type="entry name" value="HATPase"/>
    <property type="match status" value="1"/>
</dbReference>
<keyword evidence="4" id="KW-0597">Phosphoprotein</keyword>
<dbReference type="InterPro" id="IPR004358">
    <property type="entry name" value="Sig_transdc_His_kin-like_C"/>
</dbReference>
<evidence type="ECO:0000313" key="8">
    <source>
        <dbReference type="EMBL" id="MBL0419934.1"/>
    </source>
</evidence>
<gene>
    <name evidence="8" type="ORF">JI739_06200</name>
</gene>
<dbReference type="PANTHER" id="PTHR43547">
    <property type="entry name" value="TWO-COMPONENT HISTIDINE KINASE"/>
    <property type="match status" value="1"/>
</dbReference>
<evidence type="ECO:0000313" key="9">
    <source>
        <dbReference type="Proteomes" id="UP000613011"/>
    </source>
</evidence>
<dbReference type="FunFam" id="3.30.565.10:FF:000006">
    <property type="entry name" value="Sensor histidine kinase WalK"/>
    <property type="match status" value="1"/>
</dbReference>
<dbReference type="RefSeq" id="WP_201682932.1">
    <property type="nucleotide sequence ID" value="NZ_JAEQNA010000001.1"/>
</dbReference>
<comment type="caution">
    <text evidence="8">The sequence shown here is derived from an EMBL/GenBank/DDBJ whole genome shotgun (WGS) entry which is preliminary data.</text>
</comment>
<dbReference type="PRINTS" id="PR00344">
    <property type="entry name" value="BCTRLSENSOR"/>
</dbReference>
<keyword evidence="6 8" id="KW-0418">Kinase</keyword>
<sequence length="379" mass="40986">MQTDSPSLGSRNTADIPGVLAQCLRHAPGFVALVMGRSHVFEFVNDAYSDFLGLPVVQIKGRPAFDVLSGVRGQGFEELIERVWATGEPYVGKHMRVRIGTHKPNAREMFVDFVMQPVFDQRGAMAGIFFQAHDVTELHRMAEAHRIAEKNQDIFLSKLVHELLSPLGAIRGAVDVLARAQVAREPLVGRMLRIVQRQASGLGALVDELSDVARIKLGSAVLARCEPVVLQAVVRDALDTCAPALQERQQVASVLLPERPVQVMGDALKLRRVLVNLLTNASKYTPVQGRVEVRLEESGPRAVLCVADDGIGLSRAALDRVFDLFSQEQEGTGLRQGGLGIGLALVRQLVELHGGTVEAHSEGPGQGASFVVRLPACAG</sequence>
<dbReference type="SUPFAM" id="SSF55874">
    <property type="entry name" value="ATPase domain of HSP90 chaperone/DNA topoisomerase II/histidine kinase"/>
    <property type="match status" value="1"/>
</dbReference>
<dbReference type="PROSITE" id="PS50109">
    <property type="entry name" value="HIS_KIN"/>
    <property type="match status" value="1"/>
</dbReference>
<comment type="catalytic activity">
    <reaction evidence="1">
        <text>ATP + protein L-histidine = ADP + protein N-phospho-L-histidine.</text>
        <dbReference type="EC" id="2.7.13.3"/>
    </reaction>
</comment>
<dbReference type="GO" id="GO:0000155">
    <property type="term" value="F:phosphorelay sensor kinase activity"/>
    <property type="evidence" value="ECO:0007669"/>
    <property type="project" value="InterPro"/>
</dbReference>
<keyword evidence="9" id="KW-1185">Reference proteome</keyword>
<evidence type="ECO:0000256" key="6">
    <source>
        <dbReference type="ARBA" id="ARBA00022777"/>
    </source>
</evidence>
<accession>A0A936ZE73</accession>
<dbReference type="SMART" id="SM00387">
    <property type="entry name" value="HATPase_c"/>
    <property type="match status" value="1"/>
</dbReference>
<dbReference type="InterPro" id="IPR035965">
    <property type="entry name" value="PAS-like_dom_sf"/>
</dbReference>
<dbReference type="CDD" id="cd00082">
    <property type="entry name" value="HisKA"/>
    <property type="match status" value="1"/>
</dbReference>
<dbReference type="Gene3D" id="3.30.565.10">
    <property type="entry name" value="Histidine kinase-like ATPase, C-terminal domain"/>
    <property type="match status" value="1"/>
</dbReference>
<dbReference type="InterPro" id="IPR036097">
    <property type="entry name" value="HisK_dim/P_sf"/>
</dbReference>
<dbReference type="InterPro" id="IPR013656">
    <property type="entry name" value="PAS_4"/>
</dbReference>
<evidence type="ECO:0000256" key="1">
    <source>
        <dbReference type="ARBA" id="ARBA00000085"/>
    </source>
</evidence>
<dbReference type="GO" id="GO:0005886">
    <property type="term" value="C:plasma membrane"/>
    <property type="evidence" value="ECO:0007669"/>
    <property type="project" value="UniProtKB-SubCell"/>
</dbReference>
<dbReference type="InterPro" id="IPR005467">
    <property type="entry name" value="His_kinase_dom"/>
</dbReference>
<dbReference type="Gene3D" id="1.10.287.130">
    <property type="match status" value="1"/>
</dbReference>
<feature type="domain" description="Histidine kinase" evidence="7">
    <location>
        <begin position="158"/>
        <end position="378"/>
    </location>
</feature>
<dbReference type="PANTHER" id="PTHR43547:SF2">
    <property type="entry name" value="HYBRID SIGNAL TRANSDUCTION HISTIDINE KINASE C"/>
    <property type="match status" value="1"/>
</dbReference>
<dbReference type="SUPFAM" id="SSF47384">
    <property type="entry name" value="Homodimeric domain of signal transducing histidine kinase"/>
    <property type="match status" value="1"/>
</dbReference>
<reference evidence="8" key="1">
    <citation type="submission" date="2021-01" db="EMBL/GenBank/DDBJ databases">
        <title>Ramlibacter sp. strain AW1 16S ribosomal RNA gene Genome sequencing and assembly.</title>
        <authorList>
            <person name="Kang M."/>
        </authorList>
    </citation>
    <scope>NUCLEOTIDE SEQUENCE</scope>
    <source>
        <strain evidence="8">AW1</strain>
    </source>
</reference>
<dbReference type="Proteomes" id="UP000613011">
    <property type="component" value="Unassembled WGS sequence"/>
</dbReference>
<dbReference type="AlphaFoldDB" id="A0A936ZE73"/>
<dbReference type="SMART" id="SM00388">
    <property type="entry name" value="HisKA"/>
    <property type="match status" value="1"/>
</dbReference>
<dbReference type="InterPro" id="IPR036890">
    <property type="entry name" value="HATPase_C_sf"/>
</dbReference>
<evidence type="ECO:0000256" key="2">
    <source>
        <dbReference type="ARBA" id="ARBA00004429"/>
    </source>
</evidence>
<comment type="subcellular location">
    <subcellularLocation>
        <location evidence="2">Cell inner membrane</location>
        <topology evidence="2">Multi-pass membrane protein</topology>
    </subcellularLocation>
</comment>
<dbReference type="InterPro" id="IPR003661">
    <property type="entry name" value="HisK_dim/P_dom"/>
</dbReference>
<dbReference type="EMBL" id="JAEQNA010000001">
    <property type="protein sequence ID" value="MBL0419934.1"/>
    <property type="molecule type" value="Genomic_DNA"/>
</dbReference>
<dbReference type="Pfam" id="PF08448">
    <property type="entry name" value="PAS_4"/>
    <property type="match status" value="1"/>
</dbReference>